<dbReference type="InterPro" id="IPR004498">
    <property type="entry name" value="Ribosomal_PrmA_MeTrfase"/>
</dbReference>
<dbReference type="NCBIfam" id="TIGR00406">
    <property type="entry name" value="prmA"/>
    <property type="match status" value="1"/>
</dbReference>
<dbReference type="GO" id="GO:0005840">
    <property type="term" value="C:ribosome"/>
    <property type="evidence" value="ECO:0007669"/>
    <property type="project" value="UniProtKB-KW"/>
</dbReference>
<dbReference type="InterPro" id="IPR029063">
    <property type="entry name" value="SAM-dependent_MTases_sf"/>
</dbReference>
<proteinExistence type="inferred from homology"/>
<evidence type="ECO:0000313" key="7">
    <source>
        <dbReference type="EMBL" id="MEY8762966.1"/>
    </source>
</evidence>
<keyword evidence="5 6" id="KW-0949">S-adenosyl-L-methionine</keyword>
<dbReference type="CDD" id="cd02440">
    <property type="entry name" value="AdoMet_MTases"/>
    <property type="match status" value="1"/>
</dbReference>
<dbReference type="SUPFAM" id="SSF53335">
    <property type="entry name" value="S-adenosyl-L-methionine-dependent methyltransferases"/>
    <property type="match status" value="1"/>
</dbReference>
<dbReference type="Gene3D" id="3.40.50.150">
    <property type="entry name" value="Vaccinia Virus protein VP39"/>
    <property type="match status" value="1"/>
</dbReference>
<comment type="subcellular location">
    <subcellularLocation>
        <location evidence="6">Cytoplasm</location>
    </subcellularLocation>
</comment>
<evidence type="ECO:0000256" key="2">
    <source>
        <dbReference type="ARBA" id="ARBA00022490"/>
    </source>
</evidence>
<gene>
    <name evidence="6 7" type="primary">prmA</name>
    <name evidence="7" type="ORF">AB8S09_04790</name>
</gene>
<evidence type="ECO:0000256" key="5">
    <source>
        <dbReference type="ARBA" id="ARBA00022691"/>
    </source>
</evidence>
<comment type="similarity">
    <text evidence="1 6">Belongs to the methyltransferase superfamily. PrmA family.</text>
</comment>
<feature type="binding site" evidence="6">
    <location>
        <position position="248"/>
    </location>
    <ligand>
        <name>S-adenosyl-L-methionine</name>
        <dbReference type="ChEBI" id="CHEBI:59789"/>
    </ligand>
</feature>
<evidence type="ECO:0000256" key="4">
    <source>
        <dbReference type="ARBA" id="ARBA00022679"/>
    </source>
</evidence>
<keyword evidence="7" id="KW-0687">Ribonucleoprotein</keyword>
<evidence type="ECO:0000313" key="8">
    <source>
        <dbReference type="Proteomes" id="UP001565220"/>
    </source>
</evidence>
<keyword evidence="7" id="KW-0689">Ribosomal protein</keyword>
<accession>A0ABV4DWV3</accession>
<keyword evidence="3 6" id="KW-0489">Methyltransferase</keyword>
<dbReference type="RefSeq" id="WP_369868576.1">
    <property type="nucleotide sequence ID" value="NZ_JBGFFE010000004.1"/>
</dbReference>
<dbReference type="GO" id="GO:0008168">
    <property type="term" value="F:methyltransferase activity"/>
    <property type="evidence" value="ECO:0007669"/>
    <property type="project" value="UniProtKB-KW"/>
</dbReference>
<dbReference type="Pfam" id="PF06325">
    <property type="entry name" value="PrmA"/>
    <property type="match status" value="1"/>
</dbReference>
<dbReference type="PANTHER" id="PTHR43648">
    <property type="entry name" value="ELECTRON TRANSFER FLAVOPROTEIN BETA SUBUNIT LYSINE METHYLTRANSFERASE"/>
    <property type="match status" value="1"/>
</dbReference>
<dbReference type="EMBL" id="JBGFFE010000004">
    <property type="protein sequence ID" value="MEY8762966.1"/>
    <property type="molecule type" value="Genomic_DNA"/>
</dbReference>
<feature type="binding site" evidence="6">
    <location>
        <position position="206"/>
    </location>
    <ligand>
        <name>S-adenosyl-L-methionine</name>
        <dbReference type="ChEBI" id="CHEBI:59789"/>
    </ligand>
</feature>
<keyword evidence="8" id="KW-1185">Reference proteome</keyword>
<name>A0ABV4DWV3_9CLOT</name>
<comment type="function">
    <text evidence="6">Methylates ribosomal protein L11.</text>
</comment>
<evidence type="ECO:0000256" key="6">
    <source>
        <dbReference type="HAMAP-Rule" id="MF_00735"/>
    </source>
</evidence>
<dbReference type="HAMAP" id="MF_00735">
    <property type="entry name" value="Methyltr_PrmA"/>
    <property type="match status" value="1"/>
</dbReference>
<dbReference type="EC" id="2.1.1.-" evidence="6"/>
<dbReference type="GO" id="GO:0032259">
    <property type="term" value="P:methylation"/>
    <property type="evidence" value="ECO:0007669"/>
    <property type="project" value="UniProtKB-KW"/>
</dbReference>
<dbReference type="PANTHER" id="PTHR43648:SF1">
    <property type="entry name" value="ELECTRON TRANSFER FLAVOPROTEIN BETA SUBUNIT LYSINE METHYLTRANSFERASE"/>
    <property type="match status" value="1"/>
</dbReference>
<dbReference type="Proteomes" id="UP001565220">
    <property type="component" value="Unassembled WGS sequence"/>
</dbReference>
<comment type="catalytic activity">
    <reaction evidence="6">
        <text>L-lysyl-[protein] + 3 S-adenosyl-L-methionine = N(6),N(6),N(6)-trimethyl-L-lysyl-[protein] + 3 S-adenosyl-L-homocysteine + 3 H(+)</text>
        <dbReference type="Rhea" id="RHEA:54192"/>
        <dbReference type="Rhea" id="RHEA-COMP:9752"/>
        <dbReference type="Rhea" id="RHEA-COMP:13826"/>
        <dbReference type="ChEBI" id="CHEBI:15378"/>
        <dbReference type="ChEBI" id="CHEBI:29969"/>
        <dbReference type="ChEBI" id="CHEBI:57856"/>
        <dbReference type="ChEBI" id="CHEBI:59789"/>
        <dbReference type="ChEBI" id="CHEBI:61961"/>
    </reaction>
</comment>
<feature type="binding site" evidence="6">
    <location>
        <position position="184"/>
    </location>
    <ligand>
        <name>S-adenosyl-L-methionine</name>
        <dbReference type="ChEBI" id="CHEBI:59789"/>
    </ligand>
</feature>
<dbReference type="InterPro" id="IPR050078">
    <property type="entry name" value="Ribosomal_L11_MeTrfase_PrmA"/>
</dbReference>
<dbReference type="PIRSF" id="PIRSF000401">
    <property type="entry name" value="RPL11_MTase"/>
    <property type="match status" value="1"/>
</dbReference>
<organism evidence="7 8">
    <name type="scientific">Clostridium lapidicellarium</name>
    <dbReference type="NCBI Taxonomy" id="3240931"/>
    <lineage>
        <taxon>Bacteria</taxon>
        <taxon>Bacillati</taxon>
        <taxon>Bacillota</taxon>
        <taxon>Clostridia</taxon>
        <taxon>Eubacteriales</taxon>
        <taxon>Clostridiaceae</taxon>
        <taxon>Clostridium</taxon>
    </lineage>
</organism>
<sequence length="315" mass="35267">MQKEWMEVSITTSSEAVEAVSGILYNTGIKGVSIEDPKDIEIEKKRPQDWDYFDEDVLKVKDGAVVKGYYKDDENFEKYLKYIEDKVNNLGNYGIDKGKGTVTVNKVKEEDWENNWKQYYKPYRAGSRVVIKPIWEKYNPKRDDIVVQLDPGMAFGTGTHETTRMCIKSLEKYIRPDTRVFDIGTGSGILAITAAKLGAKYVTAVDVDRTAVESALKNIKYNAVENIDVFQGNLMEAVCGKADVIVANIIADAIISLTEDAEKFLVPGGIFISSGIINDRSQDVVEKLKGSGFKIEEINVDGEWVCIAAKKDDMK</sequence>
<comment type="caution">
    <text evidence="7">The sequence shown here is derived from an EMBL/GenBank/DDBJ whole genome shotgun (WGS) entry which is preliminary data.</text>
</comment>
<keyword evidence="4 6" id="KW-0808">Transferase</keyword>
<keyword evidence="2 6" id="KW-0963">Cytoplasm</keyword>
<reference evidence="7 8" key="1">
    <citation type="submission" date="2024-08" db="EMBL/GenBank/DDBJ databases">
        <title>Clostridium lapicellarii sp. nov., and Clostridium renhuaiense sp. nov., two species isolated from the mud in a fermentation cellar used for producing sauce-flavour Chinese liquors.</title>
        <authorList>
            <person name="Yang F."/>
            <person name="Wang H."/>
            <person name="Chen L.Q."/>
            <person name="Zhou N."/>
            <person name="Lu J.J."/>
            <person name="Pu X.X."/>
            <person name="Wan B."/>
            <person name="Wang L."/>
            <person name="Liu S.J."/>
        </authorList>
    </citation>
    <scope>NUCLEOTIDE SEQUENCE [LARGE SCALE GENOMIC DNA]</scope>
    <source>
        <strain evidence="7 8">MT-113</strain>
    </source>
</reference>
<protein>
    <recommendedName>
        <fullName evidence="6">Ribosomal protein L11 methyltransferase</fullName>
        <shortName evidence="6">L11 Mtase</shortName>
        <ecNumber evidence="6">2.1.1.-</ecNumber>
    </recommendedName>
</protein>
<evidence type="ECO:0000256" key="1">
    <source>
        <dbReference type="ARBA" id="ARBA00009741"/>
    </source>
</evidence>
<feature type="binding site" evidence="6">
    <location>
        <position position="163"/>
    </location>
    <ligand>
        <name>S-adenosyl-L-methionine</name>
        <dbReference type="ChEBI" id="CHEBI:59789"/>
    </ligand>
</feature>
<evidence type="ECO:0000256" key="3">
    <source>
        <dbReference type="ARBA" id="ARBA00022603"/>
    </source>
</evidence>